<evidence type="ECO:0000313" key="6">
    <source>
        <dbReference type="Proteomes" id="UP001185792"/>
    </source>
</evidence>
<reference evidence="4 5" key="1">
    <citation type="submission" date="2018-10" db="EMBL/GenBank/DDBJ databases">
        <title>Sequencing the genomes of 1000 actinobacteria strains.</title>
        <authorList>
            <person name="Klenk H.-P."/>
        </authorList>
    </citation>
    <scope>NUCLEOTIDE SEQUENCE [LARGE SCALE GENOMIC DNA]</scope>
    <source>
        <strain evidence="4 5">DSM 44343</strain>
    </source>
</reference>
<dbReference type="PROSITE" id="PS50943">
    <property type="entry name" value="HTH_CROC1"/>
    <property type="match status" value="1"/>
</dbReference>
<dbReference type="PANTHER" id="PTHR36924:SF1">
    <property type="entry name" value="ANTITOXIN HIGA-1"/>
    <property type="match status" value="1"/>
</dbReference>
<name>A0A495IV20_WILMA</name>
<dbReference type="InterPro" id="IPR001387">
    <property type="entry name" value="Cro/C1-type_HTH"/>
</dbReference>
<dbReference type="InterPro" id="IPR013430">
    <property type="entry name" value="Toxin_antidote_HigA"/>
</dbReference>
<evidence type="ECO:0000256" key="1">
    <source>
        <dbReference type="ARBA" id="ARBA00023125"/>
    </source>
</evidence>
<accession>A0A495IV20</accession>
<dbReference type="SUPFAM" id="SSF47413">
    <property type="entry name" value="lambda repressor-like DNA-binding domains"/>
    <property type="match status" value="1"/>
</dbReference>
<evidence type="ECO:0000313" key="4">
    <source>
        <dbReference type="EMBL" id="RKR79838.1"/>
    </source>
</evidence>
<dbReference type="Gene3D" id="1.10.260.40">
    <property type="entry name" value="lambda repressor-like DNA-binding domains"/>
    <property type="match status" value="1"/>
</dbReference>
<gene>
    <name evidence="4" type="ORF">DFJ75_4981</name>
    <name evidence="3" type="ORF">R4198_25780</name>
</gene>
<dbReference type="NCBIfam" id="TIGR02607">
    <property type="entry name" value="antidote_HigA"/>
    <property type="match status" value="1"/>
</dbReference>
<keyword evidence="1" id="KW-0238">DNA-binding</keyword>
<protein>
    <submittedName>
        <fullName evidence="4">Addiction module HigA family antidote</fullName>
    </submittedName>
    <submittedName>
        <fullName evidence="3">HigA family addiction module antitoxin</fullName>
    </submittedName>
</protein>
<feature type="domain" description="HTH cro/C1-type" evidence="2">
    <location>
        <begin position="24"/>
        <end position="70"/>
    </location>
</feature>
<dbReference type="Proteomes" id="UP000274762">
    <property type="component" value="Unassembled WGS sequence"/>
</dbReference>
<dbReference type="EMBL" id="RBKV01000002">
    <property type="protein sequence ID" value="RKR79838.1"/>
    <property type="molecule type" value="Genomic_DNA"/>
</dbReference>
<keyword evidence="6" id="KW-1185">Reference proteome</keyword>
<dbReference type="OrthoDB" id="3174593at2"/>
<sequence length="97" mass="11035">MTTTAHPPIHPGIVLFEDYMQPMGLSQRRLADLMNVPPRRINEIIHGKRAITPDTSLRLGKMFGISDTFWLNMQTHYDLEVAKETTDLSTVKVLEDA</sequence>
<reference evidence="3 6" key="2">
    <citation type="submission" date="2023-10" db="EMBL/GenBank/DDBJ databases">
        <title>Development of a sustainable strategy for remediation of hydrocarbon-contaminated territories based on the waste exchange concept.</title>
        <authorList>
            <person name="Krivoruchko A."/>
        </authorList>
    </citation>
    <scope>NUCLEOTIDE SEQUENCE [LARGE SCALE GENOMIC DNA]</scope>
    <source>
        <strain evidence="3 6">IEGM 1236</strain>
    </source>
</reference>
<evidence type="ECO:0000313" key="3">
    <source>
        <dbReference type="EMBL" id="MDV7137117.1"/>
    </source>
</evidence>
<dbReference type="Proteomes" id="UP001185792">
    <property type="component" value="Unassembled WGS sequence"/>
</dbReference>
<dbReference type="SMART" id="SM00530">
    <property type="entry name" value="HTH_XRE"/>
    <property type="match status" value="1"/>
</dbReference>
<dbReference type="PANTHER" id="PTHR36924">
    <property type="entry name" value="ANTITOXIN HIGA-1"/>
    <property type="match status" value="1"/>
</dbReference>
<dbReference type="RefSeq" id="WP_062801060.1">
    <property type="nucleotide sequence ID" value="NZ_CBCRXS010000023.1"/>
</dbReference>
<dbReference type="CDD" id="cd00093">
    <property type="entry name" value="HTH_XRE"/>
    <property type="match status" value="1"/>
</dbReference>
<organism evidence="4 5">
    <name type="scientific">Williamsia marianensis</name>
    <dbReference type="NCBI Taxonomy" id="85044"/>
    <lineage>
        <taxon>Bacteria</taxon>
        <taxon>Bacillati</taxon>
        <taxon>Actinomycetota</taxon>
        <taxon>Actinomycetes</taxon>
        <taxon>Mycobacteriales</taxon>
        <taxon>Nocardiaceae</taxon>
        <taxon>Williamsia</taxon>
    </lineage>
</organism>
<evidence type="ECO:0000313" key="5">
    <source>
        <dbReference type="Proteomes" id="UP000274762"/>
    </source>
</evidence>
<proteinExistence type="predicted"/>
<dbReference type="GO" id="GO:0003677">
    <property type="term" value="F:DNA binding"/>
    <property type="evidence" value="ECO:0007669"/>
    <property type="project" value="UniProtKB-KW"/>
</dbReference>
<dbReference type="InterPro" id="IPR010982">
    <property type="entry name" value="Lambda_DNA-bd_dom_sf"/>
</dbReference>
<evidence type="ECO:0000259" key="2">
    <source>
        <dbReference type="PROSITE" id="PS50943"/>
    </source>
</evidence>
<dbReference type="EMBL" id="JAWLUM010000009">
    <property type="protein sequence ID" value="MDV7137117.1"/>
    <property type="molecule type" value="Genomic_DNA"/>
</dbReference>
<dbReference type="Pfam" id="PF01381">
    <property type="entry name" value="HTH_3"/>
    <property type="match status" value="1"/>
</dbReference>
<comment type="caution">
    <text evidence="4">The sequence shown here is derived from an EMBL/GenBank/DDBJ whole genome shotgun (WGS) entry which is preliminary data.</text>
</comment>
<dbReference type="AlphaFoldDB" id="A0A495IV20"/>